<organism evidence="1 2">
    <name type="scientific">Trifolium medium</name>
    <dbReference type="NCBI Taxonomy" id="97028"/>
    <lineage>
        <taxon>Eukaryota</taxon>
        <taxon>Viridiplantae</taxon>
        <taxon>Streptophyta</taxon>
        <taxon>Embryophyta</taxon>
        <taxon>Tracheophyta</taxon>
        <taxon>Spermatophyta</taxon>
        <taxon>Magnoliopsida</taxon>
        <taxon>eudicotyledons</taxon>
        <taxon>Gunneridae</taxon>
        <taxon>Pentapetalae</taxon>
        <taxon>rosids</taxon>
        <taxon>fabids</taxon>
        <taxon>Fabales</taxon>
        <taxon>Fabaceae</taxon>
        <taxon>Papilionoideae</taxon>
        <taxon>50 kb inversion clade</taxon>
        <taxon>NPAAA clade</taxon>
        <taxon>Hologalegina</taxon>
        <taxon>IRL clade</taxon>
        <taxon>Trifolieae</taxon>
        <taxon>Trifolium</taxon>
    </lineage>
</organism>
<reference evidence="1 2" key="1">
    <citation type="journal article" date="2018" name="Front. Plant Sci.">
        <title>Red Clover (Trifolium pratense) and Zigzag Clover (T. medium) - A Picture of Genomic Similarities and Differences.</title>
        <authorList>
            <person name="Dluhosova J."/>
            <person name="Istvanek J."/>
            <person name="Nedelnik J."/>
            <person name="Repkova J."/>
        </authorList>
    </citation>
    <scope>NUCLEOTIDE SEQUENCE [LARGE SCALE GENOMIC DNA]</scope>
    <source>
        <strain evidence="2">cv. 10/8</strain>
        <tissue evidence="1">Leaf</tissue>
    </source>
</reference>
<protein>
    <submittedName>
        <fullName evidence="1">Uncharacterized protein</fullName>
    </submittedName>
</protein>
<sequence>MDETDFSTLNAQILHNFPYRRAAPSVLRDAQLAVTLINLNFCNGAPRQTILRDAQLPEDHLGIPDSTVRRAIPGCATRKGQREFLL</sequence>
<dbReference type="EMBL" id="LXQA010219542">
    <property type="protein sequence ID" value="MCI35031.1"/>
    <property type="molecule type" value="Genomic_DNA"/>
</dbReference>
<dbReference type="Proteomes" id="UP000265520">
    <property type="component" value="Unassembled WGS sequence"/>
</dbReference>
<evidence type="ECO:0000313" key="1">
    <source>
        <dbReference type="EMBL" id="MCI35031.1"/>
    </source>
</evidence>
<proteinExistence type="predicted"/>
<accession>A0A392REN1</accession>
<comment type="caution">
    <text evidence="1">The sequence shown here is derived from an EMBL/GenBank/DDBJ whole genome shotgun (WGS) entry which is preliminary data.</text>
</comment>
<dbReference type="AlphaFoldDB" id="A0A392REN1"/>
<keyword evidence="2" id="KW-1185">Reference proteome</keyword>
<name>A0A392REN1_9FABA</name>
<evidence type="ECO:0000313" key="2">
    <source>
        <dbReference type="Proteomes" id="UP000265520"/>
    </source>
</evidence>